<keyword evidence="3 4" id="KW-0413">Isomerase</keyword>
<dbReference type="SUPFAM" id="SSF51419">
    <property type="entry name" value="PLP-binding barrel"/>
    <property type="match status" value="1"/>
</dbReference>
<dbReference type="AlphaFoldDB" id="A0A9X0YQW2"/>
<dbReference type="InterPro" id="IPR001608">
    <property type="entry name" value="Ala_racemase_N"/>
</dbReference>
<evidence type="ECO:0000256" key="4">
    <source>
        <dbReference type="HAMAP-Rule" id="MF_01201"/>
    </source>
</evidence>
<name>A0A9X0YQW2_9BACI</name>
<dbReference type="Proteomes" id="UP001138793">
    <property type="component" value="Unassembled WGS sequence"/>
</dbReference>
<feature type="active site" description="Proton acceptor; specific for D-alanine" evidence="4">
    <location>
        <position position="40"/>
    </location>
</feature>
<dbReference type="HAMAP" id="MF_01201">
    <property type="entry name" value="Ala_racemase"/>
    <property type="match status" value="1"/>
</dbReference>
<dbReference type="InterPro" id="IPR011079">
    <property type="entry name" value="Ala_racemase_C"/>
</dbReference>
<feature type="binding site" evidence="4 6">
    <location>
        <position position="315"/>
    </location>
    <ligand>
        <name>substrate</name>
    </ligand>
</feature>
<reference evidence="8" key="1">
    <citation type="submission" date="2021-03" db="EMBL/GenBank/DDBJ databases">
        <title>Genomic Encyclopedia of Type Strains, Phase IV (KMG-IV): sequencing the most valuable type-strain genomes for metagenomic binning, comparative biology and taxonomic classification.</title>
        <authorList>
            <person name="Goeker M."/>
        </authorList>
    </citation>
    <scope>NUCLEOTIDE SEQUENCE</scope>
    <source>
        <strain evidence="8">DSM 107338</strain>
    </source>
</reference>
<evidence type="ECO:0000313" key="9">
    <source>
        <dbReference type="Proteomes" id="UP001138793"/>
    </source>
</evidence>
<dbReference type="PANTHER" id="PTHR30511">
    <property type="entry name" value="ALANINE RACEMASE"/>
    <property type="match status" value="1"/>
</dbReference>
<dbReference type="Gene3D" id="3.20.20.10">
    <property type="entry name" value="Alanine racemase"/>
    <property type="match status" value="1"/>
</dbReference>
<feature type="domain" description="Alanine racemase C-terminal" evidence="7">
    <location>
        <begin position="246"/>
        <end position="374"/>
    </location>
</feature>
<dbReference type="EMBL" id="JAGGMB010000004">
    <property type="protein sequence ID" value="MBP2077235.1"/>
    <property type="molecule type" value="Genomic_DNA"/>
</dbReference>
<dbReference type="CDD" id="cd00430">
    <property type="entry name" value="PLPDE_III_AR"/>
    <property type="match status" value="1"/>
</dbReference>
<keyword evidence="2 4" id="KW-0663">Pyridoxal phosphate</keyword>
<feature type="binding site" evidence="4 6">
    <location>
        <position position="138"/>
    </location>
    <ligand>
        <name>substrate</name>
    </ligand>
</feature>
<dbReference type="Pfam" id="PF00842">
    <property type="entry name" value="Ala_racemase_C"/>
    <property type="match status" value="1"/>
</dbReference>
<evidence type="ECO:0000256" key="5">
    <source>
        <dbReference type="PIRSR" id="PIRSR600821-50"/>
    </source>
</evidence>
<dbReference type="PANTHER" id="PTHR30511:SF0">
    <property type="entry name" value="ALANINE RACEMASE, CATABOLIC-RELATED"/>
    <property type="match status" value="1"/>
</dbReference>
<dbReference type="NCBIfam" id="TIGR00492">
    <property type="entry name" value="alr"/>
    <property type="match status" value="1"/>
</dbReference>
<comment type="cofactor">
    <cofactor evidence="1 4 5">
        <name>pyridoxal 5'-phosphate</name>
        <dbReference type="ChEBI" id="CHEBI:597326"/>
    </cofactor>
</comment>
<evidence type="ECO:0000256" key="1">
    <source>
        <dbReference type="ARBA" id="ARBA00001933"/>
    </source>
</evidence>
<dbReference type="OrthoDB" id="9813814at2"/>
<dbReference type="GO" id="GO:0009252">
    <property type="term" value="P:peptidoglycan biosynthetic process"/>
    <property type="evidence" value="ECO:0007669"/>
    <property type="project" value="TreeGrafter"/>
</dbReference>
<dbReference type="InterPro" id="IPR029066">
    <property type="entry name" value="PLP-binding_barrel"/>
</dbReference>
<proteinExistence type="inferred from homology"/>
<feature type="active site" description="Proton acceptor; specific for L-alanine" evidence="4">
    <location>
        <position position="267"/>
    </location>
</feature>
<feature type="modified residue" description="N6-(pyridoxal phosphate)lysine" evidence="4 5">
    <location>
        <position position="40"/>
    </location>
</feature>
<dbReference type="PROSITE" id="PS00395">
    <property type="entry name" value="ALANINE_RACEMASE"/>
    <property type="match status" value="1"/>
</dbReference>
<dbReference type="RefSeq" id="WP_149475690.1">
    <property type="nucleotide sequence ID" value="NZ_JAGGMB010000004.1"/>
</dbReference>
<dbReference type="SUPFAM" id="SSF50621">
    <property type="entry name" value="Alanine racemase C-terminal domain-like"/>
    <property type="match status" value="1"/>
</dbReference>
<dbReference type="GO" id="GO:0030170">
    <property type="term" value="F:pyridoxal phosphate binding"/>
    <property type="evidence" value="ECO:0007669"/>
    <property type="project" value="UniProtKB-UniRule"/>
</dbReference>
<dbReference type="Gene3D" id="2.40.37.10">
    <property type="entry name" value="Lyase, Ornithine Decarboxylase, Chain A, domain 1"/>
    <property type="match status" value="1"/>
</dbReference>
<dbReference type="GO" id="GO:0005829">
    <property type="term" value="C:cytosol"/>
    <property type="evidence" value="ECO:0007669"/>
    <property type="project" value="TreeGrafter"/>
</dbReference>
<dbReference type="GO" id="GO:0030632">
    <property type="term" value="P:D-alanine biosynthetic process"/>
    <property type="evidence" value="ECO:0007669"/>
    <property type="project" value="UniProtKB-UniRule"/>
</dbReference>
<sequence>MTIRSYRDTWVEISLDAIHNNVRVFKNYIGTNSKLMAVVKADGYGHGAVEVAKEALASGADYLAVAILDEAIQLREAGIHSPLLVLGYTPLRAIPTAINFDITLTVFTEEIARKIKEVAEEKQKQARVHIKIDSGMNRVGIRTKEDALDLAASLASDFVTLEGIFTHFADADNLDATYTESQFQSFMNIITALEENQIFIPIKHCCNSAATIAHPSMHLDMVRVGVSMYGLYPSEHLKEKITLKQAMSLKTKAVYIKTIDTEQAISYGCTFTTNETSTIATIPLGYADGFSRSLSNRGHVTVHGKQAPIVGRICMDQSMIDVSAIGTVQPDDVFTIFGDPNDGYISMGEVAEQMNTIHYETACLIGKRVPRMYVKDEKNLDAVASHIETSIDLEIYAVNQ</sequence>
<evidence type="ECO:0000256" key="3">
    <source>
        <dbReference type="ARBA" id="ARBA00023235"/>
    </source>
</evidence>
<comment type="caution">
    <text evidence="8">The sequence shown here is derived from an EMBL/GenBank/DDBJ whole genome shotgun (WGS) entry which is preliminary data.</text>
</comment>
<comment type="catalytic activity">
    <reaction evidence="4">
        <text>L-alanine = D-alanine</text>
        <dbReference type="Rhea" id="RHEA:20249"/>
        <dbReference type="ChEBI" id="CHEBI:57416"/>
        <dbReference type="ChEBI" id="CHEBI:57972"/>
        <dbReference type="EC" id="5.1.1.1"/>
    </reaction>
</comment>
<accession>A0A9X0YQW2</accession>
<evidence type="ECO:0000259" key="7">
    <source>
        <dbReference type="SMART" id="SM01005"/>
    </source>
</evidence>
<evidence type="ECO:0000256" key="6">
    <source>
        <dbReference type="PIRSR" id="PIRSR600821-52"/>
    </source>
</evidence>
<gene>
    <name evidence="8" type="ORF">J2Z64_001487</name>
</gene>
<dbReference type="InterPro" id="IPR000821">
    <property type="entry name" value="Ala_racemase"/>
</dbReference>
<keyword evidence="9" id="KW-1185">Reference proteome</keyword>
<protein>
    <recommendedName>
        <fullName evidence="4">Alanine racemase</fullName>
        <ecNumber evidence="4">5.1.1.1</ecNumber>
    </recommendedName>
</protein>
<comment type="similarity">
    <text evidence="4">Belongs to the alanine racemase family.</text>
</comment>
<comment type="pathway">
    <text evidence="4">Amino-acid biosynthesis; D-alanine biosynthesis; D-alanine from L-alanine: step 1/1.</text>
</comment>
<dbReference type="Pfam" id="PF01168">
    <property type="entry name" value="Ala_racemase_N"/>
    <property type="match status" value="1"/>
</dbReference>
<comment type="function">
    <text evidence="4">Catalyzes the interconversion of L-alanine and D-alanine. May also act on other amino acids.</text>
</comment>
<evidence type="ECO:0000256" key="2">
    <source>
        <dbReference type="ARBA" id="ARBA00022898"/>
    </source>
</evidence>
<dbReference type="PRINTS" id="PR00992">
    <property type="entry name" value="ALARACEMASE"/>
</dbReference>
<dbReference type="InterPro" id="IPR020622">
    <property type="entry name" value="Ala_racemase_pyridoxalP-BS"/>
</dbReference>
<evidence type="ECO:0000313" key="8">
    <source>
        <dbReference type="EMBL" id="MBP2077235.1"/>
    </source>
</evidence>
<dbReference type="FunFam" id="3.20.20.10:FF:000002">
    <property type="entry name" value="Alanine racemase"/>
    <property type="match status" value="1"/>
</dbReference>
<dbReference type="GO" id="GO:0008784">
    <property type="term" value="F:alanine racemase activity"/>
    <property type="evidence" value="ECO:0007669"/>
    <property type="project" value="UniProtKB-UniRule"/>
</dbReference>
<dbReference type="InterPro" id="IPR009006">
    <property type="entry name" value="Ala_racemase/Decarboxylase_C"/>
</dbReference>
<dbReference type="EC" id="5.1.1.1" evidence="4"/>
<dbReference type="SMART" id="SM01005">
    <property type="entry name" value="Ala_racemase_C"/>
    <property type="match status" value="1"/>
</dbReference>
<organism evidence="8 9">
    <name type="scientific">Oceanobacillus polygoni</name>
    <dbReference type="NCBI Taxonomy" id="1235259"/>
    <lineage>
        <taxon>Bacteria</taxon>
        <taxon>Bacillati</taxon>
        <taxon>Bacillota</taxon>
        <taxon>Bacilli</taxon>
        <taxon>Bacillales</taxon>
        <taxon>Bacillaceae</taxon>
        <taxon>Oceanobacillus</taxon>
    </lineage>
</organism>